<keyword evidence="1" id="KW-0812">Transmembrane</keyword>
<protein>
    <submittedName>
        <fullName evidence="2">Uncharacterized protein</fullName>
    </submittedName>
</protein>
<keyword evidence="1" id="KW-1133">Transmembrane helix</keyword>
<organism evidence="2 3">
    <name type="scientific">Cupriavidus lacunae</name>
    <dbReference type="NCBI Taxonomy" id="2666307"/>
    <lineage>
        <taxon>Bacteria</taxon>
        <taxon>Pseudomonadati</taxon>
        <taxon>Pseudomonadota</taxon>
        <taxon>Betaproteobacteria</taxon>
        <taxon>Burkholderiales</taxon>
        <taxon>Burkholderiaceae</taxon>
        <taxon>Cupriavidus</taxon>
    </lineage>
</organism>
<comment type="caution">
    <text evidence="2">The sequence shown here is derived from an EMBL/GenBank/DDBJ whole genome shotgun (WGS) entry which is preliminary data.</text>
</comment>
<gene>
    <name evidence="2" type="ORF">DN412_35500</name>
</gene>
<dbReference type="EMBL" id="QKWJ01000086">
    <property type="protein sequence ID" value="RDK05689.1"/>
    <property type="molecule type" value="Genomic_DNA"/>
</dbReference>
<proteinExistence type="predicted"/>
<sequence length="141" mass="16090">MTDNIDCQLQSVIRISRTTFAFEDLGRYYEMYKAKHRRVVCATRKTPHSGLLRIFQTARKKNMPYIRALIAVFVVHGGLNHLLGYVLEPSSLVSVATGMWFGLGYARVFQGFPKADTFKAAFKGVIMAMLWPIVPVQHRPR</sequence>
<keyword evidence="1" id="KW-0472">Membrane</keyword>
<keyword evidence="3" id="KW-1185">Reference proteome</keyword>
<evidence type="ECO:0000313" key="2">
    <source>
        <dbReference type="EMBL" id="RDK05689.1"/>
    </source>
</evidence>
<reference evidence="3" key="1">
    <citation type="submission" date="2018-06" db="EMBL/GenBank/DDBJ databases">
        <authorList>
            <person name="Feng T."/>
            <person name="Jeon C.O."/>
        </authorList>
    </citation>
    <scope>NUCLEOTIDE SEQUENCE [LARGE SCALE GENOMIC DNA]</scope>
    <source>
        <strain evidence="3">S23</strain>
    </source>
</reference>
<accession>A0A370NJ99</accession>
<feature type="transmembrane region" description="Helical" evidence="1">
    <location>
        <begin position="89"/>
        <end position="108"/>
    </location>
</feature>
<dbReference type="AlphaFoldDB" id="A0A370NJ99"/>
<dbReference type="Proteomes" id="UP000255165">
    <property type="component" value="Unassembled WGS sequence"/>
</dbReference>
<evidence type="ECO:0000313" key="3">
    <source>
        <dbReference type="Proteomes" id="UP000255165"/>
    </source>
</evidence>
<evidence type="ECO:0000256" key="1">
    <source>
        <dbReference type="SAM" id="Phobius"/>
    </source>
</evidence>
<name>A0A370NJ99_9BURK</name>
<feature type="transmembrane region" description="Helical" evidence="1">
    <location>
        <begin position="65"/>
        <end position="83"/>
    </location>
</feature>